<evidence type="ECO:0000256" key="3">
    <source>
        <dbReference type="ARBA" id="ARBA00023163"/>
    </source>
</evidence>
<keyword evidence="2" id="KW-0805">Transcription regulation</keyword>
<keyword evidence="3" id="KW-0804">Transcription</keyword>
<dbReference type="InterPro" id="IPR036388">
    <property type="entry name" value="WH-like_DNA-bd_sf"/>
</dbReference>
<feature type="domain" description="HTH lysR-type" evidence="4">
    <location>
        <begin position="1"/>
        <end position="60"/>
    </location>
</feature>
<protein>
    <submittedName>
        <fullName evidence="5">LysR family transcriptional regulator</fullName>
    </submittedName>
</protein>
<dbReference type="Pfam" id="PF00126">
    <property type="entry name" value="HTH_1"/>
    <property type="match status" value="1"/>
</dbReference>
<dbReference type="SUPFAM" id="SSF46785">
    <property type="entry name" value="Winged helix' DNA-binding domain"/>
    <property type="match status" value="1"/>
</dbReference>
<accession>A0ABX7D807</accession>
<dbReference type="RefSeq" id="WP_128864551.1">
    <property type="nucleotide sequence ID" value="NZ_CAMIRC010000003.1"/>
</dbReference>
<dbReference type="Gene3D" id="1.10.10.10">
    <property type="entry name" value="Winged helix-like DNA-binding domain superfamily/Winged helix DNA-binding domain"/>
    <property type="match status" value="1"/>
</dbReference>
<evidence type="ECO:0000313" key="6">
    <source>
        <dbReference type="Proteomes" id="UP000595237"/>
    </source>
</evidence>
<proteinExistence type="inferred from homology"/>
<evidence type="ECO:0000313" key="5">
    <source>
        <dbReference type="EMBL" id="QQU55912.1"/>
    </source>
</evidence>
<evidence type="ECO:0000256" key="1">
    <source>
        <dbReference type="ARBA" id="ARBA00009437"/>
    </source>
</evidence>
<comment type="similarity">
    <text evidence="1">Belongs to the LysR transcriptional regulatory family.</text>
</comment>
<organism evidence="5 6">
    <name type="scientific">Serratia liquefaciens</name>
    <dbReference type="NCBI Taxonomy" id="614"/>
    <lineage>
        <taxon>Bacteria</taxon>
        <taxon>Pseudomonadati</taxon>
        <taxon>Pseudomonadota</taxon>
        <taxon>Gammaproteobacteria</taxon>
        <taxon>Enterobacterales</taxon>
        <taxon>Yersiniaceae</taxon>
        <taxon>Serratia</taxon>
    </lineage>
</organism>
<dbReference type="PANTHER" id="PTHR30126:SF22">
    <property type="entry name" value="HTH-TYPE TRANSCRIPTIONAL REGULATOR YHAJ-RELATED"/>
    <property type="match status" value="1"/>
</dbReference>
<dbReference type="PANTHER" id="PTHR30126">
    <property type="entry name" value="HTH-TYPE TRANSCRIPTIONAL REGULATOR"/>
    <property type="match status" value="1"/>
</dbReference>
<dbReference type="Proteomes" id="UP000595237">
    <property type="component" value="Chromosome"/>
</dbReference>
<gene>
    <name evidence="5" type="ORF">I6I38_02535</name>
</gene>
<sequence length="293" mass="33606">MEFMSKRVNYFIAVAQEGSITKAADRLCITPSPLSKRIKELEENLKITLFERTNQGLSLTKEGQHLYSDIIAHYEELNRIKDNHKEKRHIQVGVYGPVPPHVNTVIDYLLMKNPALTINLVRLTPTDGVNRNELNRLNLLFSIEPLPTAPFSQHLCTEERLLLLHPVGNKPEQYRSLPWVQSTYFSETPIFKHCHEQLQQQGFARDLMNIDNLHLRLNLIRQGKAVALALESMLPIMNVDESECSTMLLSNARLTHHIYSNVAQLNDSQQVMAHLAHQGTQQWKTICPPAYMN</sequence>
<keyword evidence="6" id="KW-1185">Reference proteome</keyword>
<evidence type="ECO:0000259" key="4">
    <source>
        <dbReference type="PROSITE" id="PS50931"/>
    </source>
</evidence>
<dbReference type="InterPro" id="IPR036390">
    <property type="entry name" value="WH_DNA-bd_sf"/>
</dbReference>
<name>A0ABX7D807_SERLI</name>
<dbReference type="EMBL" id="CP068148">
    <property type="protein sequence ID" value="QQU55912.1"/>
    <property type="molecule type" value="Genomic_DNA"/>
</dbReference>
<dbReference type="SUPFAM" id="SSF53850">
    <property type="entry name" value="Periplasmic binding protein-like II"/>
    <property type="match status" value="1"/>
</dbReference>
<evidence type="ECO:0000256" key="2">
    <source>
        <dbReference type="ARBA" id="ARBA00023015"/>
    </source>
</evidence>
<dbReference type="InterPro" id="IPR000847">
    <property type="entry name" value="LysR_HTH_N"/>
</dbReference>
<reference evidence="5 6" key="1">
    <citation type="submission" date="2021-01" db="EMBL/GenBank/DDBJ databases">
        <title>FDA dAtabase for Regulatory Grade micrObial Sequences (FDA-ARGOS): Supporting development and validation of Infectious Disease Dx tests.</title>
        <authorList>
            <person name="Blissenbach B."/>
            <person name="Krut O."/>
            <person name="Tallon L."/>
            <person name="Sadzewicz L."/>
            <person name="Zhao X."/>
            <person name="Boylan J."/>
            <person name="Ott S."/>
            <person name="Bowen H."/>
            <person name="Vavikolanu K."/>
            <person name="Mehta A."/>
            <person name="Aluvathingal J."/>
            <person name="Nadendla S."/>
            <person name="Yan Y."/>
            <person name="Sichtig H."/>
        </authorList>
    </citation>
    <scope>NUCLEOTIDE SEQUENCE [LARGE SCALE GENOMIC DNA]</scope>
    <source>
        <strain evidence="5 6">FDAARGOS_1081</strain>
    </source>
</reference>
<dbReference type="PROSITE" id="PS50931">
    <property type="entry name" value="HTH_LYSR"/>
    <property type="match status" value="1"/>
</dbReference>